<keyword evidence="4 6" id="KW-0413">Isomerase</keyword>
<evidence type="ECO:0000259" key="8">
    <source>
        <dbReference type="PROSITE" id="PS50059"/>
    </source>
</evidence>
<dbReference type="Gene3D" id="3.10.50.40">
    <property type="match status" value="1"/>
</dbReference>
<feature type="domain" description="PPIase FKBP-type" evidence="8">
    <location>
        <begin position="86"/>
        <end position="124"/>
    </location>
</feature>
<dbReference type="InterPro" id="IPR001179">
    <property type="entry name" value="PPIase_FKBP_dom"/>
</dbReference>
<sequence>MRSQSSKIIIQFKRCMKPTKQKVLSNHHTSTINRANKNLRSTAEPWNPARSGLSPRCRSRSQSANPASAATAAMGVQVKTISPGDGMLEDGKKFDSSRDRNKPFKFVLGKQEVIRGWEEWVAQMCHRRIWRLQRHTVSPYGALPDVPLHSLCKHLPRLNVFCHRLCSSPFSSYVC</sequence>
<dbReference type="InterPro" id="IPR050689">
    <property type="entry name" value="FKBP-type_PPIase"/>
</dbReference>
<keyword evidence="10" id="KW-1185">Reference proteome</keyword>
<reference evidence="9" key="3">
    <citation type="submission" date="2025-09" db="UniProtKB">
        <authorList>
            <consortium name="Ensembl"/>
        </authorList>
    </citation>
    <scope>IDENTIFICATION</scope>
</reference>
<dbReference type="InterPro" id="IPR046357">
    <property type="entry name" value="PPIase_dom_sf"/>
</dbReference>
<evidence type="ECO:0000256" key="3">
    <source>
        <dbReference type="ARBA" id="ARBA00023110"/>
    </source>
</evidence>
<dbReference type="PANTHER" id="PTHR10516">
    <property type="entry name" value="PEPTIDYL-PROLYL CIS-TRANS ISOMERASE"/>
    <property type="match status" value="1"/>
</dbReference>
<dbReference type="SUPFAM" id="SSF54534">
    <property type="entry name" value="FKBP-like"/>
    <property type="match status" value="1"/>
</dbReference>
<reference evidence="9" key="2">
    <citation type="submission" date="2025-08" db="UniProtKB">
        <authorList>
            <consortium name="Ensembl"/>
        </authorList>
    </citation>
    <scope>IDENTIFICATION</scope>
</reference>
<dbReference type="EC" id="5.2.1.8" evidence="2 6"/>
<keyword evidence="3 6" id="KW-0697">Rotamase</keyword>
<feature type="compositionally biased region" description="Low complexity" evidence="7">
    <location>
        <begin position="61"/>
        <end position="72"/>
    </location>
</feature>
<name>A0A8B9XMK9_BOSMU</name>
<accession>A0A8B9XMK9</accession>
<evidence type="ECO:0000256" key="4">
    <source>
        <dbReference type="ARBA" id="ARBA00023235"/>
    </source>
</evidence>
<evidence type="ECO:0000313" key="9">
    <source>
        <dbReference type="Ensembl" id="ENSBGRP00000024859.1"/>
    </source>
</evidence>
<evidence type="ECO:0000256" key="2">
    <source>
        <dbReference type="ARBA" id="ARBA00013194"/>
    </source>
</evidence>
<organism evidence="9 10">
    <name type="scientific">Bos mutus grunniens</name>
    <name type="common">Wild yak</name>
    <name type="synonym">Bos grunniens</name>
    <dbReference type="NCBI Taxonomy" id="30521"/>
    <lineage>
        <taxon>Eukaryota</taxon>
        <taxon>Metazoa</taxon>
        <taxon>Chordata</taxon>
        <taxon>Craniata</taxon>
        <taxon>Vertebrata</taxon>
        <taxon>Euteleostomi</taxon>
        <taxon>Mammalia</taxon>
        <taxon>Eutheria</taxon>
        <taxon>Laurasiatheria</taxon>
        <taxon>Artiodactyla</taxon>
        <taxon>Ruminantia</taxon>
        <taxon>Pecora</taxon>
        <taxon>Bovidae</taxon>
        <taxon>Bovinae</taxon>
        <taxon>Bos</taxon>
    </lineage>
</organism>
<dbReference type="GO" id="GO:0003755">
    <property type="term" value="F:peptidyl-prolyl cis-trans isomerase activity"/>
    <property type="evidence" value="ECO:0007669"/>
    <property type="project" value="UniProtKB-KW"/>
</dbReference>
<protein>
    <recommendedName>
        <fullName evidence="2 6">peptidylprolyl isomerase</fullName>
        <ecNumber evidence="2 6">5.2.1.8</ecNumber>
    </recommendedName>
</protein>
<feature type="region of interest" description="Disordered" evidence="7">
    <location>
        <begin position="42"/>
        <end position="72"/>
    </location>
</feature>
<comment type="catalytic activity">
    <reaction evidence="1 6">
        <text>[protein]-peptidylproline (omega=180) = [protein]-peptidylproline (omega=0)</text>
        <dbReference type="Rhea" id="RHEA:16237"/>
        <dbReference type="Rhea" id="RHEA-COMP:10747"/>
        <dbReference type="Rhea" id="RHEA-COMP:10748"/>
        <dbReference type="ChEBI" id="CHEBI:83833"/>
        <dbReference type="ChEBI" id="CHEBI:83834"/>
        <dbReference type="EC" id="5.2.1.8"/>
    </reaction>
</comment>
<dbReference type="Pfam" id="PF00254">
    <property type="entry name" value="FKBP_C"/>
    <property type="match status" value="1"/>
</dbReference>
<proteinExistence type="inferred from homology"/>
<evidence type="ECO:0000256" key="1">
    <source>
        <dbReference type="ARBA" id="ARBA00000971"/>
    </source>
</evidence>
<dbReference type="GeneTree" id="ENSGT00940000153311"/>
<dbReference type="PROSITE" id="PS50059">
    <property type="entry name" value="FKBP_PPIASE"/>
    <property type="match status" value="1"/>
</dbReference>
<evidence type="ECO:0000313" key="10">
    <source>
        <dbReference type="Proteomes" id="UP000694520"/>
    </source>
</evidence>
<evidence type="ECO:0000256" key="6">
    <source>
        <dbReference type="PROSITE-ProRule" id="PRU00277"/>
    </source>
</evidence>
<reference evidence="9" key="1">
    <citation type="submission" date="2019-05" db="EMBL/GenBank/DDBJ databases">
        <authorList>
            <person name="Zhang S."/>
            <person name="Liu J."/>
        </authorList>
    </citation>
    <scope>NUCLEOTIDE SEQUENCE [LARGE SCALE GENOMIC DNA]</scope>
</reference>
<dbReference type="PANTHER" id="PTHR10516:SF301">
    <property type="entry name" value="PEPTIDYL-PROLYL CIS-TRANS ISOMERASE FKBP1A-RELATED"/>
    <property type="match status" value="1"/>
</dbReference>
<evidence type="ECO:0000256" key="7">
    <source>
        <dbReference type="SAM" id="MobiDB-lite"/>
    </source>
</evidence>
<comment type="similarity">
    <text evidence="5">Belongs to the FKBP-type PPIase family. FKBP1 subfamily.</text>
</comment>
<dbReference type="AlphaFoldDB" id="A0A8B9XMK9"/>
<evidence type="ECO:0000256" key="5">
    <source>
        <dbReference type="ARBA" id="ARBA00038106"/>
    </source>
</evidence>
<dbReference type="Proteomes" id="UP000694520">
    <property type="component" value="Chromosome 3"/>
</dbReference>
<dbReference type="Ensembl" id="ENSBGRT00000028678.1">
    <property type="protein sequence ID" value="ENSBGRP00000024859.1"/>
    <property type="gene ID" value="ENSBGRG00000015578.1"/>
</dbReference>
<dbReference type="GO" id="GO:0033017">
    <property type="term" value="C:sarcoplasmic reticulum membrane"/>
    <property type="evidence" value="ECO:0007669"/>
    <property type="project" value="TreeGrafter"/>
</dbReference>